<dbReference type="AlphaFoldDB" id="A0A1B7LDF5"/>
<comment type="caution">
    <text evidence="1">The sequence shown here is derived from an EMBL/GenBank/DDBJ whole genome shotgun (WGS) entry which is preliminary data.</text>
</comment>
<keyword evidence="2" id="KW-1185">Reference proteome</keyword>
<protein>
    <recommendedName>
        <fullName evidence="3">XkdN-like protein</fullName>
    </recommendedName>
</protein>
<accession>A0A1B7LDF5</accession>
<dbReference type="EMBL" id="LYVF01000168">
    <property type="protein sequence ID" value="OAT81138.1"/>
    <property type="molecule type" value="Genomic_DNA"/>
</dbReference>
<proteinExistence type="predicted"/>
<dbReference type="OrthoDB" id="1683304at2"/>
<dbReference type="Proteomes" id="UP000078532">
    <property type="component" value="Unassembled WGS sequence"/>
</dbReference>
<organism evidence="1 2">
    <name type="scientific">Desulfotomaculum copahuensis</name>
    <dbReference type="NCBI Taxonomy" id="1838280"/>
    <lineage>
        <taxon>Bacteria</taxon>
        <taxon>Bacillati</taxon>
        <taxon>Bacillota</taxon>
        <taxon>Clostridia</taxon>
        <taxon>Eubacteriales</taxon>
        <taxon>Desulfotomaculaceae</taxon>
        <taxon>Desulfotomaculum</taxon>
    </lineage>
</organism>
<dbReference type="InterPro" id="IPR038559">
    <property type="entry name" value="XkdN-like_sf"/>
</dbReference>
<gene>
    <name evidence="1" type="ORF">A6M21_11890</name>
</gene>
<dbReference type="STRING" id="1838280.A6M21_11890"/>
<sequence length="129" mass="14540">MTEEEILERLLDADRVPERTVKIERLGIPVTIRGLTGKAVFQIREQCTHRTNKRGQTIETLDEEQFNCRLIAAATVSPKWDHPRLLEKYNASGAEEVVKRILLAGELAALGDAVLDISGFNEELEEVKN</sequence>
<evidence type="ECO:0000313" key="1">
    <source>
        <dbReference type="EMBL" id="OAT81138.1"/>
    </source>
</evidence>
<reference evidence="1 2" key="1">
    <citation type="submission" date="2016-04" db="EMBL/GenBank/DDBJ databases">
        <authorList>
            <person name="Evans L.H."/>
            <person name="Alamgir A."/>
            <person name="Owens N."/>
            <person name="Weber N.D."/>
            <person name="Virtaneva K."/>
            <person name="Barbian K."/>
            <person name="Babar A."/>
            <person name="Rosenke K."/>
        </authorList>
    </citation>
    <scope>NUCLEOTIDE SEQUENCE [LARGE SCALE GENOMIC DNA]</scope>
    <source>
        <strain evidence="1 2">LMa1</strain>
    </source>
</reference>
<dbReference type="Gene3D" id="3.30.2220.30">
    <property type="match status" value="1"/>
</dbReference>
<name>A0A1B7LDF5_9FIRM</name>
<dbReference type="InterPro" id="IPR014986">
    <property type="entry name" value="XkdN-like"/>
</dbReference>
<evidence type="ECO:0008006" key="3">
    <source>
        <dbReference type="Google" id="ProtNLM"/>
    </source>
</evidence>
<evidence type="ECO:0000313" key="2">
    <source>
        <dbReference type="Proteomes" id="UP000078532"/>
    </source>
</evidence>
<dbReference type="Pfam" id="PF08890">
    <property type="entry name" value="Phage_TAC_5"/>
    <property type="match status" value="1"/>
</dbReference>